<keyword evidence="3" id="KW-0811">Translocation</keyword>
<dbReference type="Proteomes" id="UP000734854">
    <property type="component" value="Unassembled WGS sequence"/>
</dbReference>
<dbReference type="SMART" id="SM00160">
    <property type="entry name" value="RanBD"/>
    <property type="match status" value="1"/>
</dbReference>
<feature type="region of interest" description="Disordered" evidence="5">
    <location>
        <begin position="248"/>
        <end position="280"/>
    </location>
</feature>
<comment type="caution">
    <text evidence="7">The sequence shown here is derived from an EMBL/GenBank/DDBJ whole genome shotgun (WGS) entry which is preliminary data.</text>
</comment>
<proteinExistence type="predicted"/>
<feature type="region of interest" description="Disordered" evidence="5">
    <location>
        <begin position="19"/>
        <end position="53"/>
    </location>
</feature>
<dbReference type="CDD" id="cd13170">
    <property type="entry name" value="RanBD_NUP50"/>
    <property type="match status" value="1"/>
</dbReference>
<evidence type="ECO:0000256" key="2">
    <source>
        <dbReference type="ARBA" id="ARBA00022816"/>
    </source>
</evidence>
<name>A0A8J5F6P3_ZINOF</name>
<dbReference type="InterPro" id="IPR045255">
    <property type="entry name" value="RanBP1-like"/>
</dbReference>
<evidence type="ECO:0000256" key="1">
    <source>
        <dbReference type="ARBA" id="ARBA00004567"/>
    </source>
</evidence>
<sequence>MKRGAKRVAFASDFAADAAPESKRVMDGPSFHVDRVESSHQPLMAGPPLHPQRAESAQRQVRALNSQFVSWVQSQLEKHPDELWEDGVNDYLSHASSIKGEFKDVVDWLRAKSAMERNLRIARSTTDQKNLVTTSGYSNTEMIQSETSNGFTKQQLINPITSFSTLQKPTQNSGLFSFTQMPSFSGSSNNQKNTLANLSENKTTAFPLLTTNGVEKPATLPTFPSFQNPSLQSTGLFSFSQTPVFSGAQSENATKAEVSGDADEEDDLEKPSSPSLERTEEKGIVVVHEVKCKLYVKPDNPDDKGWKDMGLGHLSIKCKEGEKKATKDSKPTIIIRNDVGKILLNALIYSGIKMNIQKNTIASVFHTTGGAKGVVARTYLLRLKNEVETSNLASVIKDHTPSE</sequence>
<evidence type="ECO:0000256" key="3">
    <source>
        <dbReference type="ARBA" id="ARBA00023010"/>
    </source>
</evidence>
<evidence type="ECO:0000256" key="4">
    <source>
        <dbReference type="ARBA" id="ARBA00023132"/>
    </source>
</evidence>
<feature type="compositionally biased region" description="Basic and acidic residues" evidence="5">
    <location>
        <begin position="20"/>
        <end position="38"/>
    </location>
</feature>
<keyword evidence="4" id="KW-0539">Nucleus</keyword>
<keyword evidence="4" id="KW-0906">Nuclear pore complex</keyword>
<keyword evidence="8" id="KW-1185">Reference proteome</keyword>
<keyword evidence="4" id="KW-0653">Protein transport</keyword>
<dbReference type="GO" id="GO:0051028">
    <property type="term" value="P:mRNA transport"/>
    <property type="evidence" value="ECO:0007669"/>
    <property type="project" value="UniProtKB-KW"/>
</dbReference>
<feature type="domain" description="RanBD1" evidence="6">
    <location>
        <begin position="269"/>
        <end position="399"/>
    </location>
</feature>
<comment type="subcellular location">
    <subcellularLocation>
        <location evidence="1">Nucleus</location>
        <location evidence="1">Nuclear pore complex</location>
    </subcellularLocation>
</comment>
<evidence type="ECO:0000313" key="8">
    <source>
        <dbReference type="Proteomes" id="UP000734854"/>
    </source>
</evidence>
<dbReference type="GO" id="GO:0005643">
    <property type="term" value="C:nuclear pore"/>
    <property type="evidence" value="ECO:0007669"/>
    <property type="project" value="UniProtKB-SubCell"/>
</dbReference>
<accession>A0A8J5F6P3</accession>
<organism evidence="7 8">
    <name type="scientific">Zingiber officinale</name>
    <name type="common">Ginger</name>
    <name type="synonym">Amomum zingiber</name>
    <dbReference type="NCBI Taxonomy" id="94328"/>
    <lineage>
        <taxon>Eukaryota</taxon>
        <taxon>Viridiplantae</taxon>
        <taxon>Streptophyta</taxon>
        <taxon>Embryophyta</taxon>
        <taxon>Tracheophyta</taxon>
        <taxon>Spermatophyta</taxon>
        <taxon>Magnoliopsida</taxon>
        <taxon>Liliopsida</taxon>
        <taxon>Zingiberales</taxon>
        <taxon>Zingiberaceae</taxon>
        <taxon>Zingiber</taxon>
    </lineage>
</organism>
<evidence type="ECO:0000256" key="5">
    <source>
        <dbReference type="SAM" id="MobiDB-lite"/>
    </source>
</evidence>
<dbReference type="PANTHER" id="PTHR23138">
    <property type="entry name" value="RAN BINDING PROTEIN"/>
    <property type="match status" value="1"/>
</dbReference>
<dbReference type="EMBL" id="JACMSC010000016">
    <property type="protein sequence ID" value="KAG6483897.1"/>
    <property type="molecule type" value="Genomic_DNA"/>
</dbReference>
<evidence type="ECO:0000259" key="6">
    <source>
        <dbReference type="SMART" id="SM00160"/>
    </source>
</evidence>
<protein>
    <recommendedName>
        <fullName evidence="6">RanBD1 domain-containing protein</fullName>
    </recommendedName>
</protein>
<dbReference type="InterPro" id="IPR000156">
    <property type="entry name" value="Ran_bind_dom"/>
</dbReference>
<keyword evidence="2" id="KW-0813">Transport</keyword>
<keyword evidence="2" id="KW-0509">mRNA transport</keyword>
<dbReference type="GO" id="GO:0015031">
    <property type="term" value="P:protein transport"/>
    <property type="evidence" value="ECO:0007669"/>
    <property type="project" value="UniProtKB-KW"/>
</dbReference>
<dbReference type="PANTHER" id="PTHR23138:SF141">
    <property type="entry name" value="NUCLEAR PORE COMPLEX PROTEIN NUP50"/>
    <property type="match status" value="1"/>
</dbReference>
<gene>
    <name evidence="7" type="ORF">ZIOFF_060683</name>
</gene>
<dbReference type="AlphaFoldDB" id="A0A8J5F6P3"/>
<reference evidence="7 8" key="1">
    <citation type="submission" date="2020-08" db="EMBL/GenBank/DDBJ databases">
        <title>Plant Genome Project.</title>
        <authorList>
            <person name="Zhang R.-G."/>
        </authorList>
    </citation>
    <scope>NUCLEOTIDE SEQUENCE [LARGE SCALE GENOMIC DNA]</scope>
    <source>
        <tissue evidence="7">Rhizome</tissue>
    </source>
</reference>
<evidence type="ECO:0000313" key="7">
    <source>
        <dbReference type="EMBL" id="KAG6483897.1"/>
    </source>
</evidence>